<reference evidence="4" key="1">
    <citation type="submission" date="2020-05" db="EMBL/GenBank/DDBJ databases">
        <title>Mycena genomes resolve the evolution of fungal bioluminescence.</title>
        <authorList>
            <person name="Tsai I.J."/>
        </authorList>
    </citation>
    <scope>NUCLEOTIDE SEQUENCE</scope>
    <source>
        <strain evidence="4">CCC161011</strain>
    </source>
</reference>
<dbReference type="InterPro" id="IPR036291">
    <property type="entry name" value="NAD(P)-bd_dom_sf"/>
</dbReference>
<dbReference type="EMBL" id="JACAZI010000012">
    <property type="protein sequence ID" value="KAF7346899.1"/>
    <property type="molecule type" value="Genomic_DNA"/>
</dbReference>
<evidence type="ECO:0000313" key="4">
    <source>
        <dbReference type="EMBL" id="KAF7346899.1"/>
    </source>
</evidence>
<evidence type="ECO:0000313" key="5">
    <source>
        <dbReference type="Proteomes" id="UP000620124"/>
    </source>
</evidence>
<dbReference type="GO" id="GO:0016491">
    <property type="term" value="F:oxidoreductase activity"/>
    <property type="evidence" value="ECO:0007669"/>
    <property type="project" value="UniProtKB-KW"/>
</dbReference>
<dbReference type="Pfam" id="PF05368">
    <property type="entry name" value="NmrA"/>
    <property type="match status" value="1"/>
</dbReference>
<dbReference type="AlphaFoldDB" id="A0A8H7CQW4"/>
<dbReference type="InterPro" id="IPR051609">
    <property type="entry name" value="NmrA/Isoflavone_reductase-like"/>
</dbReference>
<dbReference type="Gene3D" id="3.40.50.720">
    <property type="entry name" value="NAD(P)-binding Rossmann-like Domain"/>
    <property type="match status" value="1"/>
</dbReference>
<proteinExistence type="predicted"/>
<keyword evidence="1" id="KW-0521">NADP</keyword>
<keyword evidence="5" id="KW-1185">Reference proteome</keyword>
<evidence type="ECO:0000259" key="3">
    <source>
        <dbReference type="Pfam" id="PF05368"/>
    </source>
</evidence>
<name>A0A8H7CQW4_9AGAR</name>
<evidence type="ECO:0000256" key="2">
    <source>
        <dbReference type="ARBA" id="ARBA00023002"/>
    </source>
</evidence>
<dbReference type="OrthoDB" id="5283654at2759"/>
<feature type="domain" description="NmrA-like" evidence="3">
    <location>
        <begin position="12"/>
        <end position="215"/>
    </location>
</feature>
<comment type="caution">
    <text evidence="4">The sequence shown here is derived from an EMBL/GenBank/DDBJ whole genome shotgun (WGS) entry which is preliminary data.</text>
</comment>
<organism evidence="4 5">
    <name type="scientific">Mycena venus</name>
    <dbReference type="NCBI Taxonomy" id="2733690"/>
    <lineage>
        <taxon>Eukaryota</taxon>
        <taxon>Fungi</taxon>
        <taxon>Dikarya</taxon>
        <taxon>Basidiomycota</taxon>
        <taxon>Agaricomycotina</taxon>
        <taxon>Agaricomycetes</taxon>
        <taxon>Agaricomycetidae</taxon>
        <taxon>Agaricales</taxon>
        <taxon>Marasmiineae</taxon>
        <taxon>Mycenaceae</taxon>
        <taxon>Mycena</taxon>
    </lineage>
</organism>
<sequence>MPLSFTSFAIVGAGTIGRPIAQSLSTKGVSVVVLSHSEGKSVDGIKTVVVNTSDVNAVSKALKDHKVEVVISTLGQAGIIAVQSIIAEGSRAAGVKLFVPSEWGMPTHGYTNGLFKVKVDQLAYIQSLGLATVVIYVGYFMGTVRSPTAFDINGKVNIVGNIAATGSFTAESDAASFTAHILTTLPPYQLANKVFRIEGQHGSMIDVATALKTTVVKDLLLERAVLDGTKPEGLRVGDRLLLGVLTTSGPGTFGRHWQRESA</sequence>
<dbReference type="SUPFAM" id="SSF51735">
    <property type="entry name" value="NAD(P)-binding Rossmann-fold domains"/>
    <property type="match status" value="1"/>
</dbReference>
<keyword evidence="2" id="KW-0560">Oxidoreductase</keyword>
<dbReference type="PANTHER" id="PTHR47706:SF9">
    <property type="entry name" value="NMRA-LIKE DOMAIN-CONTAINING PROTEIN-RELATED"/>
    <property type="match status" value="1"/>
</dbReference>
<dbReference type="Proteomes" id="UP000620124">
    <property type="component" value="Unassembled WGS sequence"/>
</dbReference>
<evidence type="ECO:0000256" key="1">
    <source>
        <dbReference type="ARBA" id="ARBA00022857"/>
    </source>
</evidence>
<dbReference type="InterPro" id="IPR008030">
    <property type="entry name" value="NmrA-like"/>
</dbReference>
<protein>
    <submittedName>
        <fullName evidence="4">BHLH domain-containing protein</fullName>
    </submittedName>
</protein>
<dbReference type="PANTHER" id="PTHR47706">
    <property type="entry name" value="NMRA-LIKE FAMILY PROTEIN"/>
    <property type="match status" value="1"/>
</dbReference>
<gene>
    <name evidence="4" type="ORF">MVEN_01442200</name>
</gene>
<accession>A0A8H7CQW4</accession>